<organism evidence="1 2">
    <name type="scientific">Pseudomonas aeruginosa</name>
    <dbReference type="NCBI Taxonomy" id="287"/>
    <lineage>
        <taxon>Bacteria</taxon>
        <taxon>Pseudomonadati</taxon>
        <taxon>Pseudomonadota</taxon>
        <taxon>Gammaproteobacteria</taxon>
        <taxon>Pseudomonadales</taxon>
        <taxon>Pseudomonadaceae</taxon>
        <taxon>Pseudomonas</taxon>
    </lineage>
</organism>
<comment type="caution">
    <text evidence="1">The sequence shown here is derived from an EMBL/GenBank/DDBJ whole genome shotgun (WGS) entry which is preliminary data.</text>
</comment>
<sequence length="52" mass="5829">MMQGQQQYMLLLAQTDQAHAQKRPLAQVERPQRFGLGSFAQAGFPLGLRQEG</sequence>
<evidence type="ECO:0000313" key="2">
    <source>
        <dbReference type="Proteomes" id="UP000045039"/>
    </source>
</evidence>
<evidence type="ECO:0000313" key="1">
    <source>
        <dbReference type="EMBL" id="CRN85553.1"/>
    </source>
</evidence>
<protein>
    <submittedName>
        <fullName evidence="1">Uncharacterized protein</fullName>
    </submittedName>
</protein>
<reference evidence="2" key="1">
    <citation type="submission" date="2015-06" db="EMBL/GenBank/DDBJ databases">
        <authorList>
            <person name="Radhakrishnan Rajesh"/>
            <person name="Underwood Anthony"/>
            <person name="Al-Shahib Ali"/>
        </authorList>
    </citation>
    <scope>NUCLEOTIDE SEQUENCE [LARGE SCALE GENOMIC DNA]</scope>
    <source>
        <strain evidence="2">P19_London_7_VIM_2_05_10</strain>
    </source>
</reference>
<gene>
    <name evidence="1" type="ORF">PAERUG_P19_London_7_VIM_2_05_10_00054</name>
</gene>
<proteinExistence type="predicted"/>
<name>A0A9P1VW37_PSEAI</name>
<accession>A0A9P1VW37</accession>
<dbReference type="Proteomes" id="UP000045039">
    <property type="component" value="Unassembled WGS sequence"/>
</dbReference>
<dbReference type="AlphaFoldDB" id="A0A9P1VW37"/>
<dbReference type="EMBL" id="CVVU01000003">
    <property type="protein sequence ID" value="CRN85553.1"/>
    <property type="molecule type" value="Genomic_DNA"/>
</dbReference>